<evidence type="ECO:0000259" key="12">
    <source>
        <dbReference type="PROSITE" id="PS51192"/>
    </source>
</evidence>
<comment type="subunit">
    <text evidence="3 11">The type I restriction/modification system is composed of three polypeptides R, M and S.</text>
</comment>
<proteinExistence type="inferred from homology"/>
<dbReference type="Pfam" id="PF22679">
    <property type="entry name" value="T1R_D3-like"/>
    <property type="match status" value="1"/>
</dbReference>
<dbReference type="SMART" id="SM00487">
    <property type="entry name" value="DEXDc"/>
    <property type="match status" value="1"/>
</dbReference>
<organism evidence="13 14">
    <name type="scientific">Mesomycoplasma bovoculi M165/69</name>
    <dbReference type="NCBI Taxonomy" id="743966"/>
    <lineage>
        <taxon>Bacteria</taxon>
        <taxon>Bacillati</taxon>
        <taxon>Mycoplasmatota</taxon>
        <taxon>Mycoplasmoidales</taxon>
        <taxon>Metamycoplasmataceae</taxon>
        <taxon>Mesomycoplasma</taxon>
    </lineage>
</organism>
<dbReference type="Gene3D" id="1.20.58.910">
    <property type="match status" value="1"/>
</dbReference>
<evidence type="ECO:0000256" key="8">
    <source>
        <dbReference type="ARBA" id="ARBA00022801"/>
    </source>
</evidence>
<keyword evidence="6 11" id="KW-0680">Restriction system</keyword>
<dbReference type="InterPro" id="IPR007409">
    <property type="entry name" value="Restrct_endonuc_type1_HsdR_N"/>
</dbReference>
<dbReference type="GO" id="GO:0009035">
    <property type="term" value="F:type I site-specific deoxyribonuclease activity"/>
    <property type="evidence" value="ECO:0007669"/>
    <property type="project" value="UniProtKB-EC"/>
</dbReference>
<dbReference type="RefSeq" id="WP_022935501.1">
    <property type="nucleotide sequence ID" value="NZ_CP007154.1"/>
</dbReference>
<dbReference type="NCBIfam" id="TIGR00348">
    <property type="entry name" value="hsdR"/>
    <property type="match status" value="1"/>
</dbReference>
<dbReference type="InterPro" id="IPR051268">
    <property type="entry name" value="Type-I_R_enzyme_R_subunit"/>
</dbReference>
<dbReference type="SUPFAM" id="SSF52540">
    <property type="entry name" value="P-loop containing nucleoside triphosphate hydrolases"/>
    <property type="match status" value="2"/>
</dbReference>
<evidence type="ECO:0000313" key="13">
    <source>
        <dbReference type="EMBL" id="AHH45208.1"/>
    </source>
</evidence>
<evidence type="ECO:0000256" key="4">
    <source>
        <dbReference type="ARBA" id="ARBA00022722"/>
    </source>
</evidence>
<dbReference type="Gene3D" id="3.90.1570.50">
    <property type="match status" value="2"/>
</dbReference>
<dbReference type="InterPro" id="IPR004473">
    <property type="entry name" value="Restrct_endonuc_typeI_HsdR"/>
</dbReference>
<dbReference type="PATRIC" id="fig|743966.3.peg.197"/>
<dbReference type="CDD" id="cd22332">
    <property type="entry name" value="HsdR_N"/>
    <property type="match status" value="1"/>
</dbReference>
<dbReference type="InterPro" id="IPR040980">
    <property type="entry name" value="SWI2_SNF2"/>
</dbReference>
<dbReference type="Pfam" id="PF12008">
    <property type="entry name" value="EcoR124_C"/>
    <property type="match status" value="1"/>
</dbReference>
<evidence type="ECO:0000313" key="14">
    <source>
        <dbReference type="Proteomes" id="UP000019229"/>
    </source>
</evidence>
<dbReference type="PANTHER" id="PTHR30195:SF16">
    <property type="entry name" value="TYPE I RESTRICTION ENZYME ENDONUCLEASE SUBUNIT"/>
    <property type="match status" value="1"/>
</dbReference>
<keyword evidence="5 11" id="KW-0547">Nucleotide-binding</keyword>
<keyword evidence="9 11" id="KW-0067">ATP-binding</keyword>
<protein>
    <recommendedName>
        <fullName evidence="11">Type I restriction enzyme endonuclease subunit</fullName>
        <shortName evidence="11">R protein</shortName>
        <ecNumber evidence="11">3.1.21.3</ecNumber>
    </recommendedName>
</protein>
<dbReference type="GO" id="GO:0005524">
    <property type="term" value="F:ATP binding"/>
    <property type="evidence" value="ECO:0007669"/>
    <property type="project" value="UniProtKB-KW"/>
</dbReference>
<evidence type="ECO:0000256" key="1">
    <source>
        <dbReference type="ARBA" id="ARBA00000851"/>
    </source>
</evidence>
<feature type="domain" description="Helicase ATP-binding" evidence="12">
    <location>
        <begin position="309"/>
        <end position="480"/>
    </location>
</feature>
<dbReference type="InterPro" id="IPR022625">
    <property type="entry name" value="TypeI_RM_Rsu_C"/>
</dbReference>
<dbReference type="InterPro" id="IPR027417">
    <property type="entry name" value="P-loop_NTPase"/>
</dbReference>
<keyword evidence="4" id="KW-0540">Nuclease</keyword>
<dbReference type="eggNOG" id="COG0610">
    <property type="taxonomic scope" value="Bacteria"/>
</dbReference>
<evidence type="ECO:0000256" key="7">
    <source>
        <dbReference type="ARBA" id="ARBA00022759"/>
    </source>
</evidence>
<comment type="catalytic activity">
    <reaction evidence="1 11">
        <text>Endonucleolytic cleavage of DNA to give random double-stranded fragments with terminal 5'-phosphates, ATP is simultaneously hydrolyzed.</text>
        <dbReference type="EC" id="3.1.21.3"/>
    </reaction>
</comment>
<dbReference type="Gene3D" id="3.40.50.300">
    <property type="entry name" value="P-loop containing nucleotide triphosphate hydrolases"/>
    <property type="match status" value="2"/>
</dbReference>
<dbReference type="Pfam" id="PF04313">
    <property type="entry name" value="HSDR_N"/>
    <property type="match status" value="1"/>
</dbReference>
<dbReference type="REBASE" id="78862">
    <property type="entry name" value="Mbo165ORF1005P"/>
</dbReference>
<comment type="function">
    <text evidence="11">Subunit R is required for both nuclease and ATPase activities, but not for modification.</text>
</comment>
<reference evidence="13 14" key="1">
    <citation type="journal article" date="2014" name="Genome Announc.">
        <title>Complete Genome Sequence of Mycoplasma bovoculi Strain M165/69T (ATCC 29104).</title>
        <authorList>
            <person name="Calcutt M.J."/>
            <person name="Foecking M.F."/>
        </authorList>
    </citation>
    <scope>NUCLEOTIDE SEQUENCE [LARGE SCALE GENOMIC DNA]</scope>
    <source>
        <strain evidence="13">M165/69</strain>
    </source>
</reference>
<dbReference type="STRING" id="743966.MYB_00985"/>
<dbReference type="AlphaFoldDB" id="W5V084"/>
<dbReference type="Proteomes" id="UP000019229">
    <property type="component" value="Chromosome"/>
</dbReference>
<sequence length="1058" mass="124520">MKKYFKPFIQSEDWVVVSEFKEQKKEELYYQSEEDLENLFIEMLGEIGYEYAAHIKNSDELKKNLRKKLEELNKTIFSENEWNYIWTEKIANKKFTNIDKTKLIQSRREEIFSIRRDDGSSKNLKLIDKENYFNNSFQVVNQVKNKGDKYQNRYDVTILINGLPLVHIELKRRGVNIKEAFAQIHRYTNESFWAETGLFEFVQIFVISNGTETKYFSNTTIADTNDKKKLEQSYVFTSHWADAKNTKIIDLVDFTYYFFSKFVLWNILTKYCVLERENSANPKLLVMRPYQITAVERILNQIRLAYINKKWNQNESKGYIWHTTGSGKTLTSFKAATLAARLKEKGINFIEKVLFVVDRKDLDRQTQQEYDSFEKGAAQGVSSSKNLEEKLNDKNHSIIITTIQKLNKVLSSKNNNSKNIPVLNENVVLIFDECHRSQFGQMQQNIHNKFKKSYIFGFTGTPIFPENSNLQALKTLEKLTNDKKFLKSEDKILDNINLTTENIFKNQLHSYTLGNAMADGNVLGFHYEHYSNFLEKKNMNDRDVIDIDEDSALASPKRISKIVESILKNHPIYTRKNLRPNDPGFNGIFTVQNIELARKYYDEFKKQIANLDEDKKIKVTTIFSASEAESSDLEIQQLNESNKDFLANVIDDFYQMYDNKYIRNNYIDQNRFYTFYGDVADKIKKVELDIVIVVNIFLTGFDSKRLNTIWIDRVLRDHGLIQAISRTNRIFNALKPKGNIISFRNLKYNLEKAFQIFAEGKEVKTFISFDSFNNYYYGHQNPASENIRFILFDRDGYKKNVERLLKQFPIENSDWQTIQDKTTYKKFVKAFSRILKLDLILQCFPEFTGDKILLSGTKLDNYKSAFHEIRDKLKRMINADKESIEDDLEYEVEMWEVMRYDLANVLEIVQKNAKNNPTISIDQLSKEAETTANASYDTRKKSELIRNFITKIQGKISKMTTYELSQYSTEESKKDLILMFDTIKKENINVNRQEVIEYLNKSLRKSNFDSETSQFANLIKFSFRKTNIEMHKKLAELMNDIFEKYNQLIEKFIDTANE</sequence>
<evidence type="ECO:0000256" key="3">
    <source>
        <dbReference type="ARBA" id="ARBA00011296"/>
    </source>
</evidence>
<dbReference type="KEGG" id="mbc:MYB_00985"/>
<evidence type="ECO:0000256" key="11">
    <source>
        <dbReference type="RuleBase" id="RU364115"/>
    </source>
</evidence>
<comment type="similarity">
    <text evidence="2 11">Belongs to the HsdR family.</text>
</comment>
<dbReference type="InterPro" id="IPR055180">
    <property type="entry name" value="HsdR_RecA-like_helicase_dom_2"/>
</dbReference>
<gene>
    <name evidence="13" type="primary">hsdR</name>
    <name evidence="13" type="ORF">MYB_00985</name>
</gene>
<accession>W5V084</accession>
<evidence type="ECO:0000256" key="9">
    <source>
        <dbReference type="ARBA" id="ARBA00022840"/>
    </source>
</evidence>
<evidence type="ECO:0000256" key="6">
    <source>
        <dbReference type="ARBA" id="ARBA00022747"/>
    </source>
</evidence>
<dbReference type="GO" id="GO:0003677">
    <property type="term" value="F:DNA binding"/>
    <property type="evidence" value="ECO:0007669"/>
    <property type="project" value="UniProtKB-KW"/>
</dbReference>
<dbReference type="CDD" id="cd18800">
    <property type="entry name" value="SF2_C_EcoR124I-like"/>
    <property type="match status" value="1"/>
</dbReference>
<dbReference type="InterPro" id="IPR014001">
    <property type="entry name" value="Helicase_ATP-bd"/>
</dbReference>
<dbReference type="EC" id="3.1.21.3" evidence="11"/>
<dbReference type="EMBL" id="CP007154">
    <property type="protein sequence ID" value="AHH45208.1"/>
    <property type="molecule type" value="Genomic_DNA"/>
</dbReference>
<evidence type="ECO:0000256" key="5">
    <source>
        <dbReference type="ARBA" id="ARBA00022741"/>
    </source>
</evidence>
<evidence type="ECO:0000256" key="2">
    <source>
        <dbReference type="ARBA" id="ARBA00008598"/>
    </source>
</evidence>
<keyword evidence="8 11" id="KW-0378">Hydrolase</keyword>
<dbReference type="GO" id="GO:0009307">
    <property type="term" value="P:DNA restriction-modification system"/>
    <property type="evidence" value="ECO:0007669"/>
    <property type="project" value="UniProtKB-KW"/>
</dbReference>
<dbReference type="Pfam" id="PF18766">
    <property type="entry name" value="SWI2_SNF2"/>
    <property type="match status" value="1"/>
</dbReference>
<keyword evidence="14" id="KW-1185">Reference proteome</keyword>
<dbReference type="OrthoDB" id="9758243at2"/>
<keyword evidence="10 11" id="KW-0238">DNA-binding</keyword>
<evidence type="ECO:0000256" key="10">
    <source>
        <dbReference type="ARBA" id="ARBA00023125"/>
    </source>
</evidence>
<dbReference type="PROSITE" id="PS51192">
    <property type="entry name" value="HELICASE_ATP_BIND_1"/>
    <property type="match status" value="1"/>
</dbReference>
<name>W5V084_9BACT</name>
<dbReference type="PANTHER" id="PTHR30195">
    <property type="entry name" value="TYPE I SITE-SPECIFIC DEOXYRIBONUCLEASE PROTEIN SUBUNIT M AND R"/>
    <property type="match status" value="1"/>
</dbReference>
<dbReference type="HOGENOM" id="CLU_004848_1_1_14"/>
<keyword evidence="7 13" id="KW-0255">Endonuclease</keyword>